<evidence type="ECO:0000256" key="2">
    <source>
        <dbReference type="ARBA" id="ARBA00022692"/>
    </source>
</evidence>
<evidence type="ECO:0000256" key="9">
    <source>
        <dbReference type="ARBA" id="ARBA00023180"/>
    </source>
</evidence>
<name>A0A914VI27_9BILA</name>
<dbReference type="PROSITE" id="PS50814">
    <property type="entry name" value="WIF"/>
    <property type="match status" value="1"/>
</dbReference>
<keyword evidence="4" id="KW-0547">Nucleotide-binding</keyword>
<dbReference type="InterPro" id="IPR000719">
    <property type="entry name" value="Prot_kinase_dom"/>
</dbReference>
<keyword evidence="8" id="KW-0675">Receptor</keyword>
<sequence length="583" mass="63159">MRAAFLLVLLSALTNGGSALINLFISKHETNRTLGVMAEMAYIKDGVVNTYALRFPYRIATNISKLTFSWNSTASEEINYSIQLIADNPAVLPMLDVPRTGRVPRRTETFVVEYRCAGNKAGQFGVVLHANFSSSADANPIHVSLRQDKLCSFQEVARGIPGPVEDSSASVGGDGANQQTAGATITADQVFYIAIGCVFAVVIIIGSLIVAYFKSAKKGLAQDIGRESLRYPVPHSSPGYVSQTQPFLRTDSPSTTSKYSAITGGQSASSALAPATGGCRAAPTPSSSITLTPPVIILDQVVAIDTQAALNDLRADRNCFELGQIELEGTFGEVRWAFWRLAGQVDMGDVDEEEDQAGGEVPMIVKTLKPTAEPGQYDKFIAEALVFYGLPPHQNIAQVEAAACFGRFARSDPLIDAPLICYVHTGFGNLKKFLLRCRGESSGPGPNALRTQDLVSMGLQIVKGMVHLHRLGVLHKDIATRNCLISEDFTVQLSDTALSRDLFPNDYHCLGDNENRPVKWLALEALDKCQFTSASDVWAFGVTMWELLSLAQQPYADIDPDEISSSLQDGIRLPQPYNCPDEL</sequence>
<keyword evidence="6 11" id="KW-1133">Transmembrane helix</keyword>
<evidence type="ECO:0000313" key="16">
    <source>
        <dbReference type="WBParaSite" id="PSAMB.scaffold201size66231.g3483.t1"/>
    </source>
</evidence>
<dbReference type="InterPro" id="IPR001245">
    <property type="entry name" value="Ser-Thr/Tyr_kinase_cat_dom"/>
</dbReference>
<evidence type="ECO:0000256" key="11">
    <source>
        <dbReference type="SAM" id="Phobius"/>
    </source>
</evidence>
<dbReference type="GO" id="GO:0007169">
    <property type="term" value="P:cell surface receptor protein tyrosine kinase signaling pathway"/>
    <property type="evidence" value="ECO:0007669"/>
    <property type="project" value="TreeGrafter"/>
</dbReference>
<feature type="compositionally biased region" description="Polar residues" evidence="10">
    <location>
        <begin position="239"/>
        <end position="255"/>
    </location>
</feature>
<comment type="subcellular location">
    <subcellularLocation>
        <location evidence="1">Cell membrane</location>
        <topology evidence="1">Single-pass membrane protein</topology>
    </subcellularLocation>
</comment>
<protein>
    <submittedName>
        <fullName evidence="16">Tyrosine-protein kinase RYK</fullName>
    </submittedName>
</protein>
<dbReference type="InterPro" id="IPR003306">
    <property type="entry name" value="WIF"/>
</dbReference>
<feature type="transmembrane region" description="Helical" evidence="11">
    <location>
        <begin position="190"/>
        <end position="213"/>
    </location>
</feature>
<dbReference type="InterPro" id="IPR038677">
    <property type="entry name" value="WIF_sf"/>
</dbReference>
<dbReference type="GO" id="GO:0051897">
    <property type="term" value="P:positive regulation of phosphatidylinositol 3-kinase/protein kinase B signal transduction"/>
    <property type="evidence" value="ECO:0007669"/>
    <property type="project" value="TreeGrafter"/>
</dbReference>
<dbReference type="Gene3D" id="3.30.200.20">
    <property type="entry name" value="Phosphorylase Kinase, domain 1"/>
    <property type="match status" value="1"/>
</dbReference>
<feature type="chain" id="PRO_5037157101" evidence="12">
    <location>
        <begin position="20"/>
        <end position="583"/>
    </location>
</feature>
<evidence type="ECO:0000256" key="1">
    <source>
        <dbReference type="ARBA" id="ARBA00004162"/>
    </source>
</evidence>
<organism evidence="15 16">
    <name type="scientific">Plectus sambesii</name>
    <dbReference type="NCBI Taxonomy" id="2011161"/>
    <lineage>
        <taxon>Eukaryota</taxon>
        <taxon>Metazoa</taxon>
        <taxon>Ecdysozoa</taxon>
        <taxon>Nematoda</taxon>
        <taxon>Chromadorea</taxon>
        <taxon>Plectida</taxon>
        <taxon>Plectina</taxon>
        <taxon>Plectoidea</taxon>
        <taxon>Plectidae</taxon>
        <taxon>Plectus</taxon>
    </lineage>
</organism>
<dbReference type="PANTHER" id="PTHR24416">
    <property type="entry name" value="TYROSINE-PROTEIN KINASE RECEPTOR"/>
    <property type="match status" value="1"/>
</dbReference>
<keyword evidence="5" id="KW-0067">ATP-binding</keyword>
<dbReference type="SMART" id="SM00469">
    <property type="entry name" value="WIF"/>
    <property type="match status" value="1"/>
</dbReference>
<evidence type="ECO:0000256" key="7">
    <source>
        <dbReference type="ARBA" id="ARBA00023136"/>
    </source>
</evidence>
<dbReference type="Pfam" id="PF07714">
    <property type="entry name" value="PK_Tyr_Ser-Thr"/>
    <property type="match status" value="1"/>
</dbReference>
<keyword evidence="15" id="KW-1185">Reference proteome</keyword>
<keyword evidence="9" id="KW-0325">Glycoprotein</keyword>
<dbReference type="Proteomes" id="UP000887566">
    <property type="component" value="Unplaced"/>
</dbReference>
<dbReference type="InterPro" id="IPR050122">
    <property type="entry name" value="RTK"/>
</dbReference>
<keyword evidence="3 12" id="KW-0732">Signal</keyword>
<evidence type="ECO:0000256" key="10">
    <source>
        <dbReference type="SAM" id="MobiDB-lite"/>
    </source>
</evidence>
<dbReference type="Gene3D" id="1.10.510.10">
    <property type="entry name" value="Transferase(Phosphotransferase) domain 1"/>
    <property type="match status" value="1"/>
</dbReference>
<feature type="domain" description="Protein kinase" evidence="13">
    <location>
        <begin position="320"/>
        <end position="583"/>
    </location>
</feature>
<feature type="domain" description="WIF" evidence="14">
    <location>
        <begin position="23"/>
        <end position="151"/>
    </location>
</feature>
<dbReference type="InterPro" id="IPR011009">
    <property type="entry name" value="Kinase-like_dom_sf"/>
</dbReference>
<dbReference type="InterPro" id="IPR008266">
    <property type="entry name" value="Tyr_kinase_AS"/>
</dbReference>
<dbReference type="SUPFAM" id="SSF56112">
    <property type="entry name" value="Protein kinase-like (PK-like)"/>
    <property type="match status" value="1"/>
</dbReference>
<dbReference type="GO" id="GO:0004672">
    <property type="term" value="F:protein kinase activity"/>
    <property type="evidence" value="ECO:0007669"/>
    <property type="project" value="InterPro"/>
</dbReference>
<dbReference type="GO" id="GO:0005524">
    <property type="term" value="F:ATP binding"/>
    <property type="evidence" value="ECO:0007669"/>
    <property type="project" value="UniProtKB-KW"/>
</dbReference>
<evidence type="ECO:0000256" key="12">
    <source>
        <dbReference type="SAM" id="SignalP"/>
    </source>
</evidence>
<dbReference type="WBParaSite" id="PSAMB.scaffold201size66231.g3483.t1">
    <property type="protein sequence ID" value="PSAMB.scaffold201size66231.g3483.t1"/>
    <property type="gene ID" value="PSAMB.scaffold201size66231.g3483"/>
</dbReference>
<accession>A0A914VI27</accession>
<dbReference type="PRINTS" id="PR00109">
    <property type="entry name" value="TYRKINASE"/>
</dbReference>
<feature type="region of interest" description="Disordered" evidence="10">
    <location>
        <begin position="235"/>
        <end position="255"/>
    </location>
</feature>
<reference evidence="16" key="1">
    <citation type="submission" date="2022-11" db="UniProtKB">
        <authorList>
            <consortium name="WormBaseParasite"/>
        </authorList>
    </citation>
    <scope>IDENTIFICATION</scope>
</reference>
<dbReference type="Gene3D" id="2.60.40.2170">
    <property type="entry name" value="Wnt, WIF domain"/>
    <property type="match status" value="1"/>
</dbReference>
<evidence type="ECO:0000256" key="3">
    <source>
        <dbReference type="ARBA" id="ARBA00022729"/>
    </source>
</evidence>
<dbReference type="PROSITE" id="PS00109">
    <property type="entry name" value="PROTEIN_KINASE_TYR"/>
    <property type="match status" value="1"/>
</dbReference>
<dbReference type="GO" id="GO:0010976">
    <property type="term" value="P:positive regulation of neuron projection development"/>
    <property type="evidence" value="ECO:0007669"/>
    <property type="project" value="TreeGrafter"/>
</dbReference>
<dbReference type="AlphaFoldDB" id="A0A914VI27"/>
<evidence type="ECO:0000259" key="14">
    <source>
        <dbReference type="PROSITE" id="PS50814"/>
    </source>
</evidence>
<dbReference type="GO" id="GO:0007409">
    <property type="term" value="P:axonogenesis"/>
    <property type="evidence" value="ECO:0007669"/>
    <property type="project" value="TreeGrafter"/>
</dbReference>
<dbReference type="PANTHER" id="PTHR24416:SF349">
    <property type="entry name" value="TYROSINE-PROTEIN KINASE RYK"/>
    <property type="match status" value="1"/>
</dbReference>
<keyword evidence="7 11" id="KW-0472">Membrane</keyword>
<evidence type="ECO:0000313" key="15">
    <source>
        <dbReference type="Proteomes" id="UP000887566"/>
    </source>
</evidence>
<feature type="signal peptide" evidence="12">
    <location>
        <begin position="1"/>
        <end position="19"/>
    </location>
</feature>
<proteinExistence type="predicted"/>
<dbReference type="GO" id="GO:0043235">
    <property type="term" value="C:receptor complex"/>
    <property type="evidence" value="ECO:0007669"/>
    <property type="project" value="TreeGrafter"/>
</dbReference>
<keyword evidence="2 11" id="KW-0812">Transmembrane</keyword>
<dbReference type="PROSITE" id="PS50011">
    <property type="entry name" value="PROTEIN_KINASE_DOM"/>
    <property type="match status" value="1"/>
</dbReference>
<dbReference type="GO" id="GO:0005886">
    <property type="term" value="C:plasma membrane"/>
    <property type="evidence" value="ECO:0007669"/>
    <property type="project" value="UniProtKB-SubCell"/>
</dbReference>
<evidence type="ECO:0000259" key="13">
    <source>
        <dbReference type="PROSITE" id="PS50011"/>
    </source>
</evidence>
<evidence type="ECO:0000256" key="5">
    <source>
        <dbReference type="ARBA" id="ARBA00022840"/>
    </source>
</evidence>
<dbReference type="Pfam" id="PF02019">
    <property type="entry name" value="WIF"/>
    <property type="match status" value="1"/>
</dbReference>
<evidence type="ECO:0000256" key="8">
    <source>
        <dbReference type="ARBA" id="ARBA00023170"/>
    </source>
</evidence>
<evidence type="ECO:0000256" key="6">
    <source>
        <dbReference type="ARBA" id="ARBA00022989"/>
    </source>
</evidence>
<evidence type="ECO:0000256" key="4">
    <source>
        <dbReference type="ARBA" id="ARBA00022741"/>
    </source>
</evidence>